<evidence type="ECO:0000313" key="17">
    <source>
        <dbReference type="Proteomes" id="UP000050416"/>
    </source>
</evidence>
<evidence type="ECO:0000256" key="10">
    <source>
        <dbReference type="ARBA" id="ARBA00022840"/>
    </source>
</evidence>
<proteinExistence type="inferred from homology"/>
<evidence type="ECO:0000256" key="8">
    <source>
        <dbReference type="ARBA" id="ARBA00022741"/>
    </source>
</evidence>
<evidence type="ECO:0000256" key="9">
    <source>
        <dbReference type="ARBA" id="ARBA00022777"/>
    </source>
</evidence>
<name>A0A0P8BI63_9GAMM</name>
<evidence type="ECO:0000256" key="15">
    <source>
        <dbReference type="HAMAP-Rule" id="MF_00521"/>
    </source>
</evidence>
<dbReference type="InterPro" id="IPR011009">
    <property type="entry name" value="Kinase-like_dom_sf"/>
</dbReference>
<keyword evidence="6 15" id="KW-0997">Cell inner membrane</keyword>
<evidence type="ECO:0000313" key="16">
    <source>
        <dbReference type="EMBL" id="KPQ27996.1"/>
    </source>
</evidence>
<dbReference type="GO" id="GO:0005524">
    <property type="term" value="F:ATP binding"/>
    <property type="evidence" value="ECO:0007669"/>
    <property type="project" value="UniProtKB-UniRule"/>
</dbReference>
<comment type="catalytic activity">
    <reaction evidence="14 15">
        <text>an alpha-Kdo-(2-&gt;6)-lipid IVA + ATP = a 4-O-phospho-alpha-Kdo-(2-&gt;6)-lipid IVA + ADP + H(+)</text>
        <dbReference type="Rhea" id="RHEA:74271"/>
        <dbReference type="ChEBI" id="CHEBI:15378"/>
        <dbReference type="ChEBI" id="CHEBI:30616"/>
        <dbReference type="ChEBI" id="CHEBI:176428"/>
        <dbReference type="ChEBI" id="CHEBI:193140"/>
        <dbReference type="ChEBI" id="CHEBI:456216"/>
        <dbReference type="EC" id="2.7.1.166"/>
    </reaction>
</comment>
<dbReference type="Proteomes" id="UP000050416">
    <property type="component" value="Unassembled WGS sequence"/>
</dbReference>
<comment type="caution">
    <text evidence="16">The sequence shown here is derived from an EMBL/GenBank/DDBJ whole genome shotgun (WGS) entry which is preliminary data.</text>
</comment>
<dbReference type="UniPathway" id="UPA00958"/>
<evidence type="ECO:0000256" key="5">
    <source>
        <dbReference type="ARBA" id="ARBA00022475"/>
    </source>
</evidence>
<keyword evidence="8 15" id="KW-0547">Nucleotide-binding</keyword>
<evidence type="ECO:0000256" key="12">
    <source>
        <dbReference type="ARBA" id="ARBA00023136"/>
    </source>
</evidence>
<evidence type="ECO:0000256" key="6">
    <source>
        <dbReference type="ARBA" id="ARBA00022519"/>
    </source>
</evidence>
<dbReference type="HAMAP" id="MF_00521">
    <property type="entry name" value="KDO_kinase"/>
    <property type="match status" value="1"/>
</dbReference>
<keyword evidence="11 15" id="KW-0448">Lipopolysaccharide biosynthesis</keyword>
<protein>
    <recommendedName>
        <fullName evidence="13 15">3-deoxy-D-manno-octulosonic acid kinase</fullName>
        <shortName evidence="15">Kdo kinase</shortName>
        <ecNumber evidence="4 15">2.7.1.166</ecNumber>
    </recommendedName>
</protein>
<dbReference type="GO" id="GO:0009244">
    <property type="term" value="P:lipopolysaccharide core region biosynthetic process"/>
    <property type="evidence" value="ECO:0007669"/>
    <property type="project" value="UniProtKB-UniRule"/>
</dbReference>
<organism evidence="16 17">
    <name type="scientific">Marinobacter excellens HL-55</name>
    <dbReference type="NCBI Taxonomy" id="1305731"/>
    <lineage>
        <taxon>Bacteria</taxon>
        <taxon>Pseudomonadati</taxon>
        <taxon>Pseudomonadota</taxon>
        <taxon>Gammaproteobacteria</taxon>
        <taxon>Pseudomonadales</taxon>
        <taxon>Marinobacteraceae</taxon>
        <taxon>Marinobacter</taxon>
    </lineage>
</organism>
<keyword evidence="7 15" id="KW-0808">Transferase</keyword>
<reference evidence="16 17" key="1">
    <citation type="submission" date="2015-09" db="EMBL/GenBank/DDBJ databases">
        <title>Identification and resolution of microdiversity through metagenomic sequencing of parallel consortia.</title>
        <authorList>
            <person name="Nelson W.C."/>
            <person name="Romine M.F."/>
            <person name="Lindemann S.R."/>
        </authorList>
    </citation>
    <scope>NUCLEOTIDE SEQUENCE [LARGE SCALE GENOMIC DNA]</scope>
    <source>
        <strain evidence="16">HL-55</strain>
    </source>
</reference>
<dbReference type="PATRIC" id="fig|1305731.5.peg.980"/>
<dbReference type="EMBL" id="LJZQ01000020">
    <property type="protein sequence ID" value="KPQ27996.1"/>
    <property type="molecule type" value="Genomic_DNA"/>
</dbReference>
<dbReference type="SUPFAM" id="SSF56112">
    <property type="entry name" value="Protein kinase-like (PK-like)"/>
    <property type="match status" value="1"/>
</dbReference>
<comment type="similarity">
    <text evidence="3 15">Belongs to the protein kinase superfamily. KdkA/RfaP family.</text>
</comment>
<evidence type="ECO:0000256" key="1">
    <source>
        <dbReference type="ARBA" id="ARBA00004515"/>
    </source>
</evidence>
<keyword evidence="5 15" id="KW-1003">Cell membrane</keyword>
<keyword evidence="10 15" id="KW-0067">ATP-binding</keyword>
<evidence type="ECO:0000256" key="4">
    <source>
        <dbReference type="ARBA" id="ARBA00011988"/>
    </source>
</evidence>
<evidence type="ECO:0000256" key="2">
    <source>
        <dbReference type="ARBA" id="ARBA00004713"/>
    </source>
</evidence>
<comment type="function">
    <text evidence="15">Catalyzes the ATP-dependent phosphorylation of the 3-deoxy-D-manno-octulosonic acid (Kdo) residue in Kdo-lipid IV(A) at the 4-OH position.</text>
</comment>
<evidence type="ECO:0000256" key="11">
    <source>
        <dbReference type="ARBA" id="ARBA00022985"/>
    </source>
</evidence>
<keyword evidence="9 15" id="KW-0418">Kinase</keyword>
<evidence type="ECO:0000256" key="14">
    <source>
        <dbReference type="ARBA" id="ARBA00034417"/>
    </source>
</evidence>
<dbReference type="NCBIfam" id="NF002475">
    <property type="entry name" value="PRK01723.1"/>
    <property type="match status" value="1"/>
</dbReference>
<dbReference type="Gene3D" id="1.10.510.10">
    <property type="entry name" value="Transferase(Phosphotransferase) domain 1"/>
    <property type="match status" value="1"/>
</dbReference>
<accession>A0A0P8BI63</accession>
<dbReference type="Pfam" id="PF06293">
    <property type="entry name" value="Kdo"/>
    <property type="match status" value="1"/>
</dbReference>
<dbReference type="GO" id="GO:0016301">
    <property type="term" value="F:kinase activity"/>
    <property type="evidence" value="ECO:0007669"/>
    <property type="project" value="UniProtKB-KW"/>
</dbReference>
<gene>
    <name evidence="15 16" type="primary">kdkA</name>
    <name evidence="16" type="ORF">HLUCCX14_12530</name>
</gene>
<sequence>MTLSKGSCSGSGKSLLLASSDYGDVTESWFSPEFWGKRAKPVTTGGRGGAWFIDSETTGMVLRHYKRGGQMAHLSEKSYLFTGFETTRSVAEFRLLSHLHDLGLPVPDAVAAIAWRYRLLWYRAAIIVKRVPGAVTFPESERASDASLWEALGRVIRRFHDVGLDHVDLNCDNILVTESQLYLIDFDRCRLLSGADNKDNSAWKRKNLERLKRSVTKRFSSLNPAEFQAYWNSLLAGYRPPWGSHI</sequence>
<dbReference type="GO" id="GO:0016773">
    <property type="term" value="F:phosphotransferase activity, alcohol group as acceptor"/>
    <property type="evidence" value="ECO:0007669"/>
    <property type="project" value="UniProtKB-UniRule"/>
</dbReference>
<evidence type="ECO:0000256" key="7">
    <source>
        <dbReference type="ARBA" id="ARBA00022679"/>
    </source>
</evidence>
<dbReference type="InterPro" id="IPR022826">
    <property type="entry name" value="KDO_kinase"/>
</dbReference>
<evidence type="ECO:0000256" key="3">
    <source>
        <dbReference type="ARBA" id="ARBA00010327"/>
    </source>
</evidence>
<feature type="active site" evidence="15">
    <location>
        <position position="168"/>
    </location>
</feature>
<comment type="pathway">
    <text evidence="2 15">Bacterial outer membrane biogenesis; LPS core biosynthesis.</text>
</comment>
<comment type="subcellular location">
    <subcellularLocation>
        <location evidence="1 15">Cell inner membrane</location>
        <topology evidence="1 15">Peripheral membrane protein</topology>
        <orientation evidence="1 15">Cytoplasmic side</orientation>
    </subcellularLocation>
</comment>
<dbReference type="AlphaFoldDB" id="A0A0P8BI63"/>
<dbReference type="STRING" id="1305731.GCA_000934705_02357"/>
<dbReference type="EC" id="2.7.1.166" evidence="4 15"/>
<dbReference type="GO" id="GO:0005886">
    <property type="term" value="C:plasma membrane"/>
    <property type="evidence" value="ECO:0007669"/>
    <property type="project" value="UniProtKB-SubCell"/>
</dbReference>
<evidence type="ECO:0000256" key="13">
    <source>
        <dbReference type="ARBA" id="ARBA00029511"/>
    </source>
</evidence>
<keyword evidence="12 15" id="KW-0472">Membrane</keyword>